<dbReference type="PANTHER" id="PTHR32282:SF15">
    <property type="entry name" value="PENICILLIN-BINDING PROTEIN 1C"/>
    <property type="match status" value="1"/>
</dbReference>
<dbReference type="SUPFAM" id="SSF53955">
    <property type="entry name" value="Lysozyme-like"/>
    <property type="match status" value="1"/>
</dbReference>
<organism evidence="15 16">
    <name type="scientific">Celeribacter halophilus</name>
    <dbReference type="NCBI Taxonomy" id="576117"/>
    <lineage>
        <taxon>Bacteria</taxon>
        <taxon>Pseudomonadati</taxon>
        <taxon>Pseudomonadota</taxon>
        <taxon>Alphaproteobacteria</taxon>
        <taxon>Rhodobacterales</taxon>
        <taxon>Roseobacteraceae</taxon>
        <taxon>Celeribacter</taxon>
    </lineage>
</organism>
<sequence length="697" mass="74377">MRRHASHRRQKPGSRAGRLGALAGVVLMLAGLVSALGCGRAWVARTELPALTPVTSTEVLDAEGRLLRAFTVEDGRWRLAADPSGVDPRLIDMLIAYEDKRFYSHHGIDPLAMLRATAQAVRHGEIISGGSTLTMQVARLLEESGTGSWRGKLRQIRVALALEAQLSKADILSLYLTLAPYGGNIEGVRAAARIWFDKEPERLTPAQAALLVVLPQSPESRRPDRHPEAAKAARAAALARFVRAGIITQDDADAAVREPLPRKRHVFPALAPHLTARLYRAAPDLPVLHTTIKASLQASLERLAEQALAGRDPQSSVAIMVADHQSGAVLATVGSGGWDRAGGFIDMTRALRSPGSTLKPLIYALAFDEGLAHPETLVDDRPTAFGSYAPQNFDGMYRGELRASEALQLSLNIPAVALTKAIGPTRLIAALRQCGAQTALPGNEAPGLAVALGGLGMSLEGLMQVYMTLARGGTPLPLHYLVQETPRESREVVSAANAWQVGHILAGLIPPEGQPIGKIAYKTGTSYGHRDTWALGFDGRYTVGIWLGRPDGTPVPGAFGADVAAPLLFDVFQRIAQQTTPLPPPPPDVLLVENAALPAPLQRFRPRESAFATQVNAPKITFPPDGATLLLDDAPLTVRVQDGGPPFAVLIDGKPVIIGVHRREIPLPSPPDGRTFLSVIDATGRSDRVQIGITTAP</sequence>
<dbReference type="EMBL" id="FORY01000037">
    <property type="protein sequence ID" value="SFK13699.1"/>
    <property type="molecule type" value="Genomic_DNA"/>
</dbReference>
<evidence type="ECO:0000256" key="10">
    <source>
        <dbReference type="ARBA" id="ARBA00044770"/>
    </source>
</evidence>
<dbReference type="InterPro" id="IPR050396">
    <property type="entry name" value="Glycosyltr_51/Transpeptidase"/>
</dbReference>
<evidence type="ECO:0000256" key="9">
    <source>
        <dbReference type="ARBA" id="ARBA00023268"/>
    </source>
</evidence>
<dbReference type="EC" id="2.4.99.28" evidence="10"/>
<dbReference type="InterPro" id="IPR012338">
    <property type="entry name" value="Beta-lactam/transpept-like"/>
</dbReference>
<evidence type="ECO:0000259" key="14">
    <source>
        <dbReference type="Pfam" id="PF06832"/>
    </source>
</evidence>
<dbReference type="Pfam" id="PF06832">
    <property type="entry name" value="BiPBP_C"/>
    <property type="match status" value="1"/>
</dbReference>
<dbReference type="PANTHER" id="PTHR32282">
    <property type="entry name" value="BINDING PROTEIN TRANSPEPTIDASE, PUTATIVE-RELATED"/>
    <property type="match status" value="1"/>
</dbReference>
<comment type="similarity">
    <text evidence="3">In the N-terminal section; belongs to the glycosyltransferase 51 family.</text>
</comment>
<evidence type="ECO:0000259" key="13">
    <source>
        <dbReference type="Pfam" id="PF00912"/>
    </source>
</evidence>
<comment type="similarity">
    <text evidence="2">In the C-terminal section; belongs to the transpeptidase family.</text>
</comment>
<feature type="domain" description="Penicillin-binding protein transpeptidase" evidence="12">
    <location>
        <begin position="318"/>
        <end position="526"/>
    </location>
</feature>
<proteinExistence type="inferred from homology"/>
<dbReference type="GO" id="GO:0009252">
    <property type="term" value="P:peptidoglycan biosynthetic process"/>
    <property type="evidence" value="ECO:0007669"/>
    <property type="project" value="UniProtKB-UniPathway"/>
</dbReference>
<evidence type="ECO:0000256" key="5">
    <source>
        <dbReference type="ARBA" id="ARBA00022670"/>
    </source>
</evidence>
<keyword evidence="9" id="KW-0511">Multifunctional enzyme</keyword>
<dbReference type="InterPro" id="IPR036950">
    <property type="entry name" value="PBP_transglycosylase"/>
</dbReference>
<feature type="domain" description="Glycosyl transferase family 51" evidence="13">
    <location>
        <begin position="73"/>
        <end position="240"/>
    </location>
</feature>
<reference evidence="15 16" key="1">
    <citation type="submission" date="2016-10" db="EMBL/GenBank/DDBJ databases">
        <authorList>
            <person name="de Groot N.N."/>
        </authorList>
    </citation>
    <scope>NUCLEOTIDE SEQUENCE [LARGE SCALE GENOMIC DNA]</scope>
    <source>
        <strain evidence="15 16">CGMCC 1.8891</strain>
    </source>
</reference>
<dbReference type="InterPro" id="IPR011815">
    <property type="entry name" value="PBP_1c"/>
</dbReference>
<evidence type="ECO:0000256" key="6">
    <source>
        <dbReference type="ARBA" id="ARBA00022676"/>
    </source>
</evidence>
<dbReference type="UniPathway" id="UPA00219"/>
<keyword evidence="16" id="KW-1185">Reference proteome</keyword>
<feature type="domain" description="Penicillin-binding C-terminal" evidence="14">
    <location>
        <begin position="612"/>
        <end position="691"/>
    </location>
</feature>
<gene>
    <name evidence="15" type="ORF">SAMN04488138_1379</name>
</gene>
<dbReference type="NCBIfam" id="TIGR02073">
    <property type="entry name" value="PBP_1c"/>
    <property type="match status" value="1"/>
</dbReference>
<evidence type="ECO:0000256" key="8">
    <source>
        <dbReference type="ARBA" id="ARBA00022801"/>
    </source>
</evidence>
<dbReference type="GO" id="GO:0008955">
    <property type="term" value="F:peptidoglycan glycosyltransferase activity"/>
    <property type="evidence" value="ECO:0007669"/>
    <property type="project" value="UniProtKB-EC"/>
</dbReference>
<dbReference type="InterPro" id="IPR023346">
    <property type="entry name" value="Lysozyme-like_dom_sf"/>
</dbReference>
<keyword evidence="5" id="KW-0645">Protease</keyword>
<dbReference type="Proteomes" id="UP000183299">
    <property type="component" value="Unassembled WGS sequence"/>
</dbReference>
<dbReference type="AlphaFoldDB" id="A0A1I3X304"/>
<dbReference type="InterPro" id="IPR001264">
    <property type="entry name" value="Glyco_trans_51"/>
</dbReference>
<evidence type="ECO:0000256" key="1">
    <source>
        <dbReference type="ARBA" id="ARBA00004752"/>
    </source>
</evidence>
<comment type="catalytic activity">
    <reaction evidence="11">
        <text>[GlcNAc-(1-&gt;4)-Mur2Ac(oyl-L-Ala-gamma-D-Glu-L-Lys-D-Ala-D-Ala)](n)-di-trans,octa-cis-undecaprenyl diphosphate + beta-D-GlcNAc-(1-&gt;4)-Mur2Ac(oyl-L-Ala-gamma-D-Glu-L-Lys-D-Ala-D-Ala)-di-trans,octa-cis-undecaprenyl diphosphate = [GlcNAc-(1-&gt;4)-Mur2Ac(oyl-L-Ala-gamma-D-Glu-L-Lys-D-Ala-D-Ala)](n+1)-di-trans,octa-cis-undecaprenyl diphosphate + di-trans,octa-cis-undecaprenyl diphosphate + H(+)</text>
        <dbReference type="Rhea" id="RHEA:23708"/>
        <dbReference type="Rhea" id="RHEA-COMP:9602"/>
        <dbReference type="Rhea" id="RHEA-COMP:9603"/>
        <dbReference type="ChEBI" id="CHEBI:15378"/>
        <dbReference type="ChEBI" id="CHEBI:58405"/>
        <dbReference type="ChEBI" id="CHEBI:60033"/>
        <dbReference type="ChEBI" id="CHEBI:78435"/>
        <dbReference type="EC" id="2.4.99.28"/>
    </reaction>
</comment>
<comment type="pathway">
    <text evidence="1">Cell wall biogenesis; peptidoglycan biosynthesis.</text>
</comment>
<evidence type="ECO:0000256" key="7">
    <source>
        <dbReference type="ARBA" id="ARBA00022679"/>
    </source>
</evidence>
<dbReference type="GO" id="GO:0008658">
    <property type="term" value="F:penicillin binding"/>
    <property type="evidence" value="ECO:0007669"/>
    <property type="project" value="InterPro"/>
</dbReference>
<dbReference type="SUPFAM" id="SSF56601">
    <property type="entry name" value="beta-lactamase/transpeptidase-like"/>
    <property type="match status" value="1"/>
</dbReference>
<keyword evidence="4" id="KW-0121">Carboxypeptidase</keyword>
<evidence type="ECO:0000256" key="11">
    <source>
        <dbReference type="ARBA" id="ARBA00049902"/>
    </source>
</evidence>
<evidence type="ECO:0000256" key="4">
    <source>
        <dbReference type="ARBA" id="ARBA00022645"/>
    </source>
</evidence>
<dbReference type="InterPro" id="IPR001460">
    <property type="entry name" value="PCN-bd_Tpept"/>
</dbReference>
<dbReference type="Gene3D" id="3.40.710.10">
    <property type="entry name" value="DD-peptidase/beta-lactamase superfamily"/>
    <property type="match status" value="1"/>
</dbReference>
<evidence type="ECO:0000313" key="15">
    <source>
        <dbReference type="EMBL" id="SFK13699.1"/>
    </source>
</evidence>
<dbReference type="GO" id="GO:0030288">
    <property type="term" value="C:outer membrane-bounded periplasmic space"/>
    <property type="evidence" value="ECO:0007669"/>
    <property type="project" value="TreeGrafter"/>
</dbReference>
<evidence type="ECO:0000259" key="12">
    <source>
        <dbReference type="Pfam" id="PF00905"/>
    </source>
</evidence>
<dbReference type="GO" id="GO:0004180">
    <property type="term" value="F:carboxypeptidase activity"/>
    <property type="evidence" value="ECO:0007669"/>
    <property type="project" value="UniProtKB-KW"/>
</dbReference>
<keyword evidence="7" id="KW-0808">Transferase</keyword>
<keyword evidence="6" id="KW-0328">Glycosyltransferase</keyword>
<dbReference type="Pfam" id="PF00912">
    <property type="entry name" value="Transgly"/>
    <property type="match status" value="1"/>
</dbReference>
<dbReference type="Gene3D" id="1.10.3810.10">
    <property type="entry name" value="Biosynthetic peptidoglycan transglycosylase-like"/>
    <property type="match status" value="1"/>
</dbReference>
<dbReference type="OrthoDB" id="9766909at2"/>
<protein>
    <recommendedName>
        <fullName evidence="10">peptidoglycan glycosyltransferase</fullName>
        <ecNumber evidence="10">2.4.99.28</ecNumber>
    </recommendedName>
</protein>
<accession>A0A1I3X304</accession>
<dbReference type="STRING" id="576117.SAMN04488138_1379"/>
<dbReference type="InterPro" id="IPR009647">
    <property type="entry name" value="PBP_C"/>
</dbReference>
<evidence type="ECO:0000256" key="3">
    <source>
        <dbReference type="ARBA" id="ARBA00007739"/>
    </source>
</evidence>
<keyword evidence="8" id="KW-0378">Hydrolase</keyword>
<evidence type="ECO:0000256" key="2">
    <source>
        <dbReference type="ARBA" id="ARBA00007090"/>
    </source>
</evidence>
<dbReference type="Pfam" id="PF00905">
    <property type="entry name" value="Transpeptidase"/>
    <property type="match status" value="1"/>
</dbReference>
<evidence type="ECO:0000313" key="16">
    <source>
        <dbReference type="Proteomes" id="UP000183299"/>
    </source>
</evidence>
<name>A0A1I3X304_9RHOB</name>
<dbReference type="GO" id="GO:0006508">
    <property type="term" value="P:proteolysis"/>
    <property type="evidence" value="ECO:0007669"/>
    <property type="project" value="UniProtKB-KW"/>
</dbReference>